<feature type="domain" description="DUF2272" evidence="2">
    <location>
        <begin position="125"/>
        <end position="311"/>
    </location>
</feature>
<sequence>MTAPSLSKPHRLSTNRSTLPGAGLPGLGLAGLGLAGLVLLPGCTPQPQPAAAPARTPMAQYSNGATGAVGYSQRVPDFATRNFTPFNRQDAAAIALREWRLFGTPVADEDPHNRPEPSTPAMKPERLPGLWQRVGEYWWIGQDPYENEASYTGRTTADGQLFDAAHDGNYAWSAAFISYVMRVAGANDRFAYSPNHATYINAAASGSVPGLGAQNPATYAPRLGDLLCVGRGRSANITYSMLPTPYGFPAHCGIVVSVNENGPPFGRQLSIVGGNVDDTVALTHVPTDGAGRVSDANGQSYDSRYPWLTVLTPGYEADQEPDSGY</sequence>
<proteinExistence type="predicted"/>
<dbReference type="InterPro" id="IPR019262">
    <property type="entry name" value="DUF2272"/>
</dbReference>
<reference evidence="3 4" key="1">
    <citation type="submission" date="2019-03" db="EMBL/GenBank/DDBJ databases">
        <title>The complete genome sequence of Neokomagataea sp. Jb2 NBRC113641.</title>
        <authorList>
            <person name="Chua K.-O."/>
            <person name="Chan K.-G."/>
            <person name="See-Too W.-S."/>
        </authorList>
    </citation>
    <scope>NUCLEOTIDE SEQUENCE [LARGE SCALE GENOMIC DNA]</scope>
    <source>
        <strain evidence="3 4">Jb2</strain>
    </source>
</reference>
<dbReference type="Pfam" id="PF10030">
    <property type="entry name" value="DUF2272"/>
    <property type="match status" value="1"/>
</dbReference>
<dbReference type="Proteomes" id="UP000315037">
    <property type="component" value="Unassembled WGS sequence"/>
</dbReference>
<name>A0A506ULT2_9PROT</name>
<accession>A0A506ULT2</accession>
<feature type="region of interest" description="Disordered" evidence="1">
    <location>
        <begin position="1"/>
        <end position="21"/>
    </location>
</feature>
<dbReference type="OrthoDB" id="8836344at2"/>
<dbReference type="EMBL" id="SORZ01000002">
    <property type="protein sequence ID" value="TPW34304.1"/>
    <property type="molecule type" value="Genomic_DNA"/>
</dbReference>
<protein>
    <submittedName>
        <fullName evidence="3">DUF2272 domain-containing protein</fullName>
    </submittedName>
</protein>
<comment type="caution">
    <text evidence="3">The sequence shown here is derived from an EMBL/GenBank/DDBJ whole genome shotgun (WGS) entry which is preliminary data.</text>
</comment>
<evidence type="ECO:0000313" key="3">
    <source>
        <dbReference type="EMBL" id="TPW34304.1"/>
    </source>
</evidence>
<dbReference type="AlphaFoldDB" id="A0A506ULT2"/>
<organism evidence="3 4">
    <name type="scientific">Oecophyllibacter saccharovorans</name>
    <dbReference type="NCBI Taxonomy" id="2558360"/>
    <lineage>
        <taxon>Bacteria</taxon>
        <taxon>Pseudomonadati</taxon>
        <taxon>Pseudomonadota</taxon>
        <taxon>Alphaproteobacteria</taxon>
        <taxon>Acetobacterales</taxon>
        <taxon>Acetobacteraceae</taxon>
        <taxon>Oecophyllibacter</taxon>
    </lineage>
</organism>
<evidence type="ECO:0000259" key="2">
    <source>
        <dbReference type="Pfam" id="PF10030"/>
    </source>
</evidence>
<dbReference type="RefSeq" id="WP_141451594.1">
    <property type="nucleotide sequence ID" value="NZ_CP038143.1"/>
</dbReference>
<keyword evidence="4" id="KW-1185">Reference proteome</keyword>
<evidence type="ECO:0000313" key="4">
    <source>
        <dbReference type="Proteomes" id="UP000315037"/>
    </source>
</evidence>
<gene>
    <name evidence="3" type="ORF">E3202_07345</name>
</gene>
<feature type="region of interest" description="Disordered" evidence="1">
    <location>
        <begin position="106"/>
        <end position="125"/>
    </location>
</feature>
<evidence type="ECO:0000256" key="1">
    <source>
        <dbReference type="SAM" id="MobiDB-lite"/>
    </source>
</evidence>